<organism evidence="2 3">
    <name type="scientific">Algoriphagus namhaensis</name>
    <dbReference type="NCBI Taxonomy" id="915353"/>
    <lineage>
        <taxon>Bacteria</taxon>
        <taxon>Pseudomonadati</taxon>
        <taxon>Bacteroidota</taxon>
        <taxon>Cytophagia</taxon>
        <taxon>Cytophagales</taxon>
        <taxon>Cyclobacteriaceae</taxon>
        <taxon>Algoriphagus</taxon>
    </lineage>
</organism>
<dbReference type="CDD" id="cd03801">
    <property type="entry name" value="GT4_PimA-like"/>
    <property type="match status" value="1"/>
</dbReference>
<dbReference type="PANTHER" id="PTHR12526">
    <property type="entry name" value="GLYCOSYLTRANSFERASE"/>
    <property type="match status" value="1"/>
</dbReference>
<dbReference type="GO" id="GO:0016757">
    <property type="term" value="F:glycosyltransferase activity"/>
    <property type="evidence" value="ECO:0007669"/>
    <property type="project" value="UniProtKB-KW"/>
</dbReference>
<sequence length="404" mass="45924">MRKFAFVSSEFITPQEKRTGGLGSYIWNISNLLVKNGHQVYVYAPLKVKINELTLSEGLHLADLPNDRSYFGLADRVKNSITRIFFGYSFFHYKKLKHHAKLIHDFLSTEHQKHQFDLVQYSNLGGIGLYPLKECSTILRISSLTDLYSRLGAGYYGLSQIKIQSQIRIENESYQKFDTIIGPSSQMLNKIETNAKKIRLISPLNQSEFNRTPSTNISNSHSLIFYGSVDYRKGVDLLLDAIEGLSVDVLVIGKLNDDSPENIKIKRRIMESNSVTHFHSKSKSELFELLSKAEVVVLPSRVDNLPNTLLESIQLGKIVIGPNAWGFEEIIEDGKNGFLFECSSSASLKLKIEEVLKLSKEERNVIKKKALETSKKISEDFSIKEVLHIYEESIINYQPHLCAE</sequence>
<evidence type="ECO:0000313" key="2">
    <source>
        <dbReference type="EMBL" id="MFC3880917.1"/>
    </source>
</evidence>
<evidence type="ECO:0000313" key="3">
    <source>
        <dbReference type="Proteomes" id="UP001595805"/>
    </source>
</evidence>
<proteinExistence type="predicted"/>
<protein>
    <submittedName>
        <fullName evidence="2">Glycosyltransferase family 4 protein</fullName>
        <ecNumber evidence="2">2.4.-.-</ecNumber>
    </submittedName>
</protein>
<accession>A0ABV8AVN0</accession>
<feature type="domain" description="Glycosyl transferase family 1" evidence="1">
    <location>
        <begin position="214"/>
        <end position="370"/>
    </location>
</feature>
<comment type="caution">
    <text evidence="2">The sequence shown here is derived from an EMBL/GenBank/DDBJ whole genome shotgun (WGS) entry which is preliminary data.</text>
</comment>
<reference evidence="3" key="1">
    <citation type="journal article" date="2019" name="Int. J. Syst. Evol. Microbiol.">
        <title>The Global Catalogue of Microorganisms (GCM) 10K type strain sequencing project: providing services to taxonomists for standard genome sequencing and annotation.</title>
        <authorList>
            <consortium name="The Broad Institute Genomics Platform"/>
            <consortium name="The Broad Institute Genome Sequencing Center for Infectious Disease"/>
            <person name="Wu L."/>
            <person name="Ma J."/>
        </authorList>
    </citation>
    <scope>NUCLEOTIDE SEQUENCE [LARGE SCALE GENOMIC DNA]</scope>
    <source>
        <strain evidence="3">CCUG 60523</strain>
    </source>
</reference>
<dbReference type="Gene3D" id="3.40.50.2000">
    <property type="entry name" value="Glycogen Phosphorylase B"/>
    <property type="match status" value="2"/>
</dbReference>
<gene>
    <name evidence="2" type="ORF">ACFOSV_12045</name>
</gene>
<keyword evidence="2" id="KW-0808">Transferase</keyword>
<keyword evidence="2" id="KW-0328">Glycosyltransferase</keyword>
<name>A0ABV8AVN0_9BACT</name>
<dbReference type="RefSeq" id="WP_377906264.1">
    <property type="nucleotide sequence ID" value="NZ_JBHRZS010000007.1"/>
</dbReference>
<evidence type="ECO:0000259" key="1">
    <source>
        <dbReference type="Pfam" id="PF00534"/>
    </source>
</evidence>
<dbReference type="Proteomes" id="UP001595805">
    <property type="component" value="Unassembled WGS sequence"/>
</dbReference>
<dbReference type="SUPFAM" id="SSF53756">
    <property type="entry name" value="UDP-Glycosyltransferase/glycogen phosphorylase"/>
    <property type="match status" value="1"/>
</dbReference>
<dbReference type="Pfam" id="PF00534">
    <property type="entry name" value="Glycos_transf_1"/>
    <property type="match status" value="1"/>
</dbReference>
<dbReference type="InterPro" id="IPR001296">
    <property type="entry name" value="Glyco_trans_1"/>
</dbReference>
<keyword evidence="3" id="KW-1185">Reference proteome</keyword>
<dbReference type="EMBL" id="JBHRZS010000007">
    <property type="protein sequence ID" value="MFC3880917.1"/>
    <property type="molecule type" value="Genomic_DNA"/>
</dbReference>
<dbReference type="EC" id="2.4.-.-" evidence="2"/>